<evidence type="ECO:0000256" key="4">
    <source>
        <dbReference type="ARBA" id="ARBA00023004"/>
    </source>
</evidence>
<evidence type="ECO:0000256" key="1">
    <source>
        <dbReference type="ARBA" id="ARBA00022723"/>
    </source>
</evidence>
<keyword evidence="4" id="KW-0408">Iron</keyword>
<dbReference type="GO" id="GO:0006979">
    <property type="term" value="P:response to oxidative stress"/>
    <property type="evidence" value="ECO:0007669"/>
    <property type="project" value="InterPro"/>
</dbReference>
<dbReference type="InterPro" id="IPR050783">
    <property type="entry name" value="Oxylipin_biosynth_metab"/>
</dbReference>
<reference evidence="6" key="1">
    <citation type="journal article" date="2023" name="Mol. Phylogenet. Evol.">
        <title>Genome-scale phylogeny and comparative genomics of the fungal order Sordariales.</title>
        <authorList>
            <person name="Hensen N."/>
            <person name="Bonometti L."/>
            <person name="Westerberg I."/>
            <person name="Brannstrom I.O."/>
            <person name="Guillou S."/>
            <person name="Cros-Aarteil S."/>
            <person name="Calhoun S."/>
            <person name="Haridas S."/>
            <person name="Kuo A."/>
            <person name="Mondo S."/>
            <person name="Pangilinan J."/>
            <person name="Riley R."/>
            <person name="LaButti K."/>
            <person name="Andreopoulos B."/>
            <person name="Lipzen A."/>
            <person name="Chen C."/>
            <person name="Yan M."/>
            <person name="Daum C."/>
            <person name="Ng V."/>
            <person name="Clum A."/>
            <person name="Steindorff A."/>
            <person name="Ohm R.A."/>
            <person name="Martin F."/>
            <person name="Silar P."/>
            <person name="Natvig D.O."/>
            <person name="Lalanne C."/>
            <person name="Gautier V."/>
            <person name="Ament-Velasquez S.L."/>
            <person name="Kruys A."/>
            <person name="Hutchinson M.I."/>
            <person name="Powell A.J."/>
            <person name="Barry K."/>
            <person name="Miller A.N."/>
            <person name="Grigoriev I.V."/>
            <person name="Debuchy R."/>
            <person name="Gladieux P."/>
            <person name="Hiltunen Thoren M."/>
            <person name="Johannesson H."/>
        </authorList>
    </citation>
    <scope>NUCLEOTIDE SEQUENCE</scope>
    <source>
        <strain evidence="6">CBS 315.58</strain>
    </source>
</reference>
<feature type="compositionally biased region" description="Polar residues" evidence="5">
    <location>
        <begin position="11"/>
        <end position="32"/>
    </location>
</feature>
<evidence type="ECO:0000256" key="5">
    <source>
        <dbReference type="SAM" id="MobiDB-lite"/>
    </source>
</evidence>
<name>A0AAN6XJH0_9PEZI</name>
<dbReference type="GO" id="GO:0051213">
    <property type="term" value="F:dioxygenase activity"/>
    <property type="evidence" value="ECO:0007669"/>
    <property type="project" value="UniProtKB-KW"/>
</dbReference>
<dbReference type="GO" id="GO:0046872">
    <property type="term" value="F:metal ion binding"/>
    <property type="evidence" value="ECO:0007669"/>
    <property type="project" value="UniProtKB-KW"/>
</dbReference>
<dbReference type="InterPro" id="IPR019791">
    <property type="entry name" value="Haem_peroxidase_animal"/>
</dbReference>
<sequence>MSSHSDRPLLSPNSQANGNGYANVHSNGSVKPTVANETSKIQRELEDLNKQLAGLSTLDSPTGFHGDALIGVMIQKLGVLDDLQRISTLKNLPGIKDVVAKFMQTGTLDIKAGAQLIDSMSNDSEARAKFIESQVKAKYDRMLHPPLTYLGDAFKYRAADGKFDSALNPHLGQAGAPYAKTVPSKTHPLGALPDPNDIFDRLMARGNQTRNSTSGLSSMLIYHATIIIHDIFRTNDADKNISDTSSYLDLSPLYGFNEEMQRQVRDDTYRLGLLKPDTFAEDRLLRQPPGVCIMLVMYNRYHNYATAPLRRINENGRFSIPTKFEGSKHQAAAREFVKGHGGDSYHENTLAEYAKVYDEYVANGKNLEATPRYDNAVKALETYIYKHAPCKKKVEEFYRAYDAAWKKRDDDLFNTARLITCGLYIQTAAKTATRGLGNQVTVEFNLLYRFHCAISARDEEYAENAMRDMFFISDNKWDPKSMSLPQFVRLMHHTKEIRKKEKELPVWEREFGLREDRINNLALKNVFKRNSARKWGVGTLNDSRDLFGMKRHDTFESISKNPAAQKALCDLYEHPDKVELYPGIFCESGGDKNADPGPSDVDSALWAAIFSDAITLVRSDRFYTVDWNTNSLTSWGMREWFPADSIRFFHPFYTSKNAQLAHEQGYDKQFRMNIIPSQVAERNWFGIRNEPKYTFDTKPSEPRKPPKPIYLVDAEQIRALFRDQSDVVVHPARLDTLDLPSEMAAVLCPRRPCVEVSPSEQPVSAADSSVLTAYFTDLMRDIIRRESIAMSCSNNEKVFSLDVTRYFAVPVVTRYVADFLGFSHMVRSEANRLAKYSENDIYQHITNCQVYLSYNADEAKLLKRRQAFKKSLNFLYGLILEEGVILEASKSTITRKISSFGRWLFGGHKDHSNPMTKLGFTVAQQILGNEPDQGKAAAIFLLVGLDSAYNSVLAFTSVLSLLLGDLYNLGSELRGREKESGGRTARTTCDWLEIQKLAVSNGGEQNHKALKTLVLNAQPSSMKFPAVRVVTENVQINVGDDKGTVLDLRPGDTIICDMPRGKPSTYLAYQSSFTHQFASYHPKHVAPLGLVTMIKVLAQHKNLRRGHDTQGRVKRIKLDYSHETFSNFMAPQRVKHIQTAVEQKIARVEEQLEELPRGGCEGVSEKRRSLAKEKAKLKEVYDSDRILKPATDTYMTPEWDEMVPFPTIWKMRFDGFGTSDYGKDLRHLAPPVTFDDFPPFYEIPGGSSRTGGSFGGSRRIPIRRSGTARQDFDRNAARLGRDLPSTGGSPLLLWWSLWPIQAIERYSTSGRLATAIVVVFVAYSSY</sequence>
<proteinExistence type="predicted"/>
<evidence type="ECO:0000256" key="2">
    <source>
        <dbReference type="ARBA" id="ARBA00022964"/>
    </source>
</evidence>
<dbReference type="SUPFAM" id="SSF48113">
    <property type="entry name" value="Heme-dependent peroxidases"/>
    <property type="match status" value="1"/>
</dbReference>
<dbReference type="PROSITE" id="PS50292">
    <property type="entry name" value="PEROXIDASE_3"/>
    <property type="match status" value="1"/>
</dbReference>
<comment type="caution">
    <text evidence="6">The sequence shown here is derived from an EMBL/GenBank/DDBJ whole genome shotgun (WGS) entry which is preliminary data.</text>
</comment>
<dbReference type="Gene3D" id="1.10.640.10">
    <property type="entry name" value="Haem peroxidase domain superfamily, animal type"/>
    <property type="match status" value="1"/>
</dbReference>
<keyword evidence="2" id="KW-0223">Dioxygenase</keyword>
<dbReference type="GO" id="GO:0020037">
    <property type="term" value="F:heme binding"/>
    <property type="evidence" value="ECO:0007669"/>
    <property type="project" value="InterPro"/>
</dbReference>
<keyword evidence="1" id="KW-0479">Metal-binding</keyword>
<evidence type="ECO:0000256" key="3">
    <source>
        <dbReference type="ARBA" id="ARBA00023002"/>
    </source>
</evidence>
<dbReference type="Pfam" id="PF03098">
    <property type="entry name" value="An_peroxidase"/>
    <property type="match status" value="1"/>
</dbReference>
<organism evidence="6 7">
    <name type="scientific">Triangularia verruculosa</name>
    <dbReference type="NCBI Taxonomy" id="2587418"/>
    <lineage>
        <taxon>Eukaryota</taxon>
        <taxon>Fungi</taxon>
        <taxon>Dikarya</taxon>
        <taxon>Ascomycota</taxon>
        <taxon>Pezizomycotina</taxon>
        <taxon>Sordariomycetes</taxon>
        <taxon>Sordariomycetidae</taxon>
        <taxon>Sordariales</taxon>
        <taxon>Podosporaceae</taxon>
        <taxon>Triangularia</taxon>
    </lineage>
</organism>
<evidence type="ECO:0000313" key="7">
    <source>
        <dbReference type="Proteomes" id="UP001303160"/>
    </source>
</evidence>
<reference evidence="6" key="2">
    <citation type="submission" date="2023-05" db="EMBL/GenBank/DDBJ databases">
        <authorList>
            <consortium name="Lawrence Berkeley National Laboratory"/>
            <person name="Steindorff A."/>
            <person name="Hensen N."/>
            <person name="Bonometti L."/>
            <person name="Westerberg I."/>
            <person name="Brannstrom I.O."/>
            <person name="Guillou S."/>
            <person name="Cros-Aarteil S."/>
            <person name="Calhoun S."/>
            <person name="Haridas S."/>
            <person name="Kuo A."/>
            <person name="Mondo S."/>
            <person name="Pangilinan J."/>
            <person name="Riley R."/>
            <person name="Labutti K."/>
            <person name="Andreopoulos B."/>
            <person name="Lipzen A."/>
            <person name="Chen C."/>
            <person name="Yanf M."/>
            <person name="Daum C."/>
            <person name="Ng V."/>
            <person name="Clum A."/>
            <person name="Ohm R."/>
            <person name="Martin F."/>
            <person name="Silar P."/>
            <person name="Natvig D."/>
            <person name="Lalanne C."/>
            <person name="Gautier V."/>
            <person name="Ament-Velasquez S.L."/>
            <person name="Kruys A."/>
            <person name="Hutchinson M.I."/>
            <person name="Powell A.J."/>
            <person name="Barry K."/>
            <person name="Miller A.N."/>
            <person name="Grigoriev I.V."/>
            <person name="Debuchy R."/>
            <person name="Gladieux P."/>
            <person name="Thoren M.H."/>
            <person name="Johannesson H."/>
        </authorList>
    </citation>
    <scope>NUCLEOTIDE SEQUENCE</scope>
    <source>
        <strain evidence="6">CBS 315.58</strain>
    </source>
</reference>
<evidence type="ECO:0000313" key="6">
    <source>
        <dbReference type="EMBL" id="KAK4201585.1"/>
    </source>
</evidence>
<dbReference type="EMBL" id="MU863905">
    <property type="protein sequence ID" value="KAK4201585.1"/>
    <property type="molecule type" value="Genomic_DNA"/>
</dbReference>
<dbReference type="GO" id="GO:0006631">
    <property type="term" value="P:fatty acid metabolic process"/>
    <property type="evidence" value="ECO:0007669"/>
    <property type="project" value="UniProtKB-ARBA"/>
</dbReference>
<accession>A0AAN6XJH0</accession>
<protein>
    <submittedName>
        <fullName evidence="6">Heme peroxidase</fullName>
    </submittedName>
</protein>
<gene>
    <name evidence="6" type="ORF">QBC40DRAFT_305765</name>
</gene>
<dbReference type="Proteomes" id="UP001303160">
    <property type="component" value="Unassembled WGS sequence"/>
</dbReference>
<keyword evidence="3" id="KW-0560">Oxidoreductase</keyword>
<dbReference type="GO" id="GO:0004601">
    <property type="term" value="F:peroxidase activity"/>
    <property type="evidence" value="ECO:0007669"/>
    <property type="project" value="UniProtKB-KW"/>
</dbReference>
<dbReference type="PANTHER" id="PTHR11903">
    <property type="entry name" value="PROSTAGLANDIN G/H SYNTHASE"/>
    <property type="match status" value="1"/>
</dbReference>
<keyword evidence="6" id="KW-0575">Peroxidase</keyword>
<dbReference type="InterPro" id="IPR010255">
    <property type="entry name" value="Haem_peroxidase_sf"/>
</dbReference>
<feature type="region of interest" description="Disordered" evidence="5">
    <location>
        <begin position="1"/>
        <end position="32"/>
    </location>
</feature>
<dbReference type="InterPro" id="IPR037120">
    <property type="entry name" value="Haem_peroxidase_sf_animal"/>
</dbReference>
<dbReference type="PANTHER" id="PTHR11903:SF13">
    <property type="entry name" value="LINOLEATE 10R-LIPOXYGENASE"/>
    <property type="match status" value="1"/>
</dbReference>
<keyword evidence="7" id="KW-1185">Reference proteome</keyword>